<dbReference type="RefSeq" id="WP_084416967.1">
    <property type="nucleotide sequence ID" value="NZ_CP042912.1"/>
</dbReference>
<gene>
    <name evidence="2" type="ORF">MFFC18_41610</name>
</gene>
<organism evidence="2 3">
    <name type="scientific">Mariniblastus fucicola</name>
    <dbReference type="NCBI Taxonomy" id="980251"/>
    <lineage>
        <taxon>Bacteria</taxon>
        <taxon>Pseudomonadati</taxon>
        <taxon>Planctomycetota</taxon>
        <taxon>Planctomycetia</taxon>
        <taxon>Pirellulales</taxon>
        <taxon>Pirellulaceae</taxon>
        <taxon>Mariniblastus</taxon>
    </lineage>
</organism>
<sequence length="432" mass="49282" precursor="true">MKSLRHSLIFAISTAGFCLAVALVGLCSSAKAQQTEVVVAETIIAPYLTTGKLADGEAKLRAALLKSPEDDQLLMELGFVQFFQSVEKMGQTLYRFGPGRSFAMGQIPFLRLPVPDNPDPEPVSLDDVREMIQDFINDLEEVDKTLAKIDSDDVKLPLRVMQIKLDFDGDGVAGANENLGPALMQYLGGRRDPERVKDLMDKSIHFDRADVDWLRGYSCLLRSLGEIFLAYDQTEFWEVVSHRMFEKGETKFDFLTEEADVDGDDRDFYMEIADIIAAIHNIRFPVKEPERLKVAHQHLLNTIGHSRQMWKRINAETDDDQEWIPSPNQSNPFAAVRITRNMTDSWEKFLVEGEQILNGELLIPFWRGTNKKRGIDLHRVFHEPEDFDLVLWIHGSGAVPFVKMGKCSEPETWAEFQRVFRGNFFGFAVWFN</sequence>
<dbReference type="EMBL" id="CP042912">
    <property type="protein sequence ID" value="QEG24244.1"/>
    <property type="molecule type" value="Genomic_DNA"/>
</dbReference>
<keyword evidence="1" id="KW-0732">Signal</keyword>
<evidence type="ECO:0000256" key="1">
    <source>
        <dbReference type="SAM" id="SignalP"/>
    </source>
</evidence>
<feature type="signal peptide" evidence="1">
    <location>
        <begin position="1"/>
        <end position="32"/>
    </location>
</feature>
<dbReference type="AlphaFoldDB" id="A0A5B9PD56"/>
<protein>
    <submittedName>
        <fullName evidence="2">Uncharacterized protein</fullName>
    </submittedName>
</protein>
<dbReference type="STRING" id="980251.GCA_001642875_00737"/>
<dbReference type="KEGG" id="mff:MFFC18_41610"/>
<reference evidence="2 3" key="1">
    <citation type="submission" date="2019-08" db="EMBL/GenBank/DDBJ databases">
        <title>Deep-cultivation of Planctomycetes and their phenomic and genomic characterization uncovers novel biology.</title>
        <authorList>
            <person name="Wiegand S."/>
            <person name="Jogler M."/>
            <person name="Boedeker C."/>
            <person name="Pinto D."/>
            <person name="Vollmers J."/>
            <person name="Rivas-Marin E."/>
            <person name="Kohn T."/>
            <person name="Peeters S.H."/>
            <person name="Heuer A."/>
            <person name="Rast P."/>
            <person name="Oberbeckmann S."/>
            <person name="Bunk B."/>
            <person name="Jeske O."/>
            <person name="Meyerdierks A."/>
            <person name="Storesund J.E."/>
            <person name="Kallscheuer N."/>
            <person name="Luecker S."/>
            <person name="Lage O.M."/>
            <person name="Pohl T."/>
            <person name="Merkel B.J."/>
            <person name="Hornburger P."/>
            <person name="Mueller R.-W."/>
            <person name="Bruemmer F."/>
            <person name="Labrenz M."/>
            <person name="Spormann A.M."/>
            <person name="Op den Camp H."/>
            <person name="Overmann J."/>
            <person name="Amann R."/>
            <person name="Jetten M.S.M."/>
            <person name="Mascher T."/>
            <person name="Medema M.H."/>
            <person name="Devos D.P."/>
            <person name="Kaster A.-K."/>
            <person name="Ovreas L."/>
            <person name="Rohde M."/>
            <person name="Galperin M.Y."/>
            <person name="Jogler C."/>
        </authorList>
    </citation>
    <scope>NUCLEOTIDE SEQUENCE [LARGE SCALE GENOMIC DNA]</scope>
    <source>
        <strain evidence="2 3">FC18</strain>
    </source>
</reference>
<feature type="chain" id="PRO_5022674158" evidence="1">
    <location>
        <begin position="33"/>
        <end position="432"/>
    </location>
</feature>
<accession>A0A5B9PD56</accession>
<dbReference type="Proteomes" id="UP000322214">
    <property type="component" value="Chromosome"/>
</dbReference>
<evidence type="ECO:0000313" key="3">
    <source>
        <dbReference type="Proteomes" id="UP000322214"/>
    </source>
</evidence>
<evidence type="ECO:0000313" key="2">
    <source>
        <dbReference type="EMBL" id="QEG24244.1"/>
    </source>
</evidence>
<keyword evidence="3" id="KW-1185">Reference proteome</keyword>
<name>A0A5B9PD56_9BACT</name>
<dbReference type="OrthoDB" id="9815249at2"/>
<proteinExistence type="predicted"/>